<dbReference type="PANTHER" id="PTHR45436:SF5">
    <property type="entry name" value="SENSOR HISTIDINE KINASE TRCS"/>
    <property type="match status" value="1"/>
</dbReference>
<dbReference type="KEGG" id="fcz:IMF26_05890"/>
<evidence type="ECO:0000256" key="6">
    <source>
        <dbReference type="ARBA" id="ARBA00022692"/>
    </source>
</evidence>
<feature type="transmembrane region" description="Helical" evidence="12">
    <location>
        <begin position="12"/>
        <end position="31"/>
    </location>
</feature>
<dbReference type="InterPro" id="IPR036890">
    <property type="entry name" value="HATPase_C_sf"/>
</dbReference>
<gene>
    <name evidence="15" type="ORF">IMF26_05890</name>
</gene>
<evidence type="ECO:0000256" key="7">
    <source>
        <dbReference type="ARBA" id="ARBA00022777"/>
    </source>
</evidence>
<dbReference type="SMART" id="SM00387">
    <property type="entry name" value="HATPase_c"/>
    <property type="match status" value="1"/>
</dbReference>
<evidence type="ECO:0000313" key="15">
    <source>
        <dbReference type="EMBL" id="QUL97656.1"/>
    </source>
</evidence>
<dbReference type="EC" id="2.7.13.3" evidence="3"/>
<feature type="domain" description="Histidine kinase" evidence="13">
    <location>
        <begin position="249"/>
        <end position="465"/>
    </location>
</feature>
<reference evidence="15" key="1">
    <citation type="submission" date="2020-10" db="EMBL/GenBank/DDBJ databases">
        <authorList>
            <person name="Kadnikov V."/>
            <person name="Beletsky A.V."/>
            <person name="Mardanov A.V."/>
            <person name="Karnachuk O.V."/>
            <person name="Ravin N.V."/>
        </authorList>
    </citation>
    <scope>NUCLEOTIDE SEQUENCE</scope>
    <source>
        <strain evidence="15">Bu02</strain>
    </source>
</reference>
<evidence type="ECO:0000256" key="9">
    <source>
        <dbReference type="ARBA" id="ARBA00023012"/>
    </source>
</evidence>
<evidence type="ECO:0000256" key="11">
    <source>
        <dbReference type="SAM" id="Coils"/>
    </source>
</evidence>
<dbReference type="GO" id="GO:0000155">
    <property type="term" value="F:phosphorelay sensor kinase activity"/>
    <property type="evidence" value="ECO:0007669"/>
    <property type="project" value="InterPro"/>
</dbReference>
<keyword evidence="10 12" id="KW-0472">Membrane</keyword>
<evidence type="ECO:0000256" key="12">
    <source>
        <dbReference type="SAM" id="Phobius"/>
    </source>
</evidence>
<keyword evidence="7" id="KW-0418">Kinase</keyword>
<evidence type="ECO:0000256" key="4">
    <source>
        <dbReference type="ARBA" id="ARBA00022553"/>
    </source>
</evidence>
<comment type="catalytic activity">
    <reaction evidence="1">
        <text>ATP + protein L-histidine = ADP + protein N-phospho-L-histidine.</text>
        <dbReference type="EC" id="2.7.13.3"/>
    </reaction>
</comment>
<feature type="domain" description="HAMP" evidence="14">
    <location>
        <begin position="186"/>
        <end position="241"/>
    </location>
</feature>
<dbReference type="SMART" id="SM00388">
    <property type="entry name" value="HisKA"/>
    <property type="match status" value="1"/>
</dbReference>
<protein>
    <recommendedName>
        <fullName evidence="3">histidine kinase</fullName>
        <ecNumber evidence="3">2.7.13.3</ecNumber>
    </recommendedName>
</protein>
<dbReference type="SUPFAM" id="SSF55874">
    <property type="entry name" value="ATPase domain of HSP90 chaperone/DNA topoisomerase II/histidine kinase"/>
    <property type="match status" value="1"/>
</dbReference>
<evidence type="ECO:0000256" key="3">
    <source>
        <dbReference type="ARBA" id="ARBA00012438"/>
    </source>
</evidence>
<dbReference type="InterPro" id="IPR050428">
    <property type="entry name" value="TCS_sensor_his_kinase"/>
</dbReference>
<keyword evidence="6 12" id="KW-0812">Transmembrane</keyword>
<dbReference type="InterPro" id="IPR004358">
    <property type="entry name" value="Sig_transdc_His_kin-like_C"/>
</dbReference>
<feature type="coiled-coil region" evidence="11">
    <location>
        <begin position="222"/>
        <end position="256"/>
    </location>
</feature>
<keyword evidence="9" id="KW-0902">Two-component regulatory system</keyword>
<dbReference type="FunFam" id="3.30.565.10:FF:000006">
    <property type="entry name" value="Sensor histidine kinase WalK"/>
    <property type="match status" value="1"/>
</dbReference>
<evidence type="ECO:0000256" key="1">
    <source>
        <dbReference type="ARBA" id="ARBA00000085"/>
    </source>
</evidence>
<dbReference type="SUPFAM" id="SSF158472">
    <property type="entry name" value="HAMP domain-like"/>
    <property type="match status" value="1"/>
</dbReference>
<name>A0AAT9L9D9_9FIRM</name>
<dbReference type="CDD" id="cd06225">
    <property type="entry name" value="HAMP"/>
    <property type="match status" value="1"/>
</dbReference>
<dbReference type="GO" id="GO:0005886">
    <property type="term" value="C:plasma membrane"/>
    <property type="evidence" value="ECO:0007669"/>
    <property type="project" value="TreeGrafter"/>
</dbReference>
<organism evidence="15">
    <name type="scientific">Candidatus Fermentithermobacillus carboniphilus</name>
    <dbReference type="NCBI Taxonomy" id="3085328"/>
    <lineage>
        <taxon>Bacteria</taxon>
        <taxon>Bacillati</taxon>
        <taxon>Bacillota</taxon>
        <taxon>Candidatus Fermentithermobacillia</taxon>
        <taxon>Candidatus Fermentithermobacillales</taxon>
        <taxon>Candidatus Fermentithermobacillaceae</taxon>
        <taxon>Candidatus Fermentithermobacillus</taxon>
    </lineage>
</organism>
<evidence type="ECO:0000256" key="2">
    <source>
        <dbReference type="ARBA" id="ARBA00004370"/>
    </source>
</evidence>
<evidence type="ECO:0000259" key="13">
    <source>
        <dbReference type="PROSITE" id="PS50109"/>
    </source>
</evidence>
<evidence type="ECO:0000259" key="14">
    <source>
        <dbReference type="PROSITE" id="PS50885"/>
    </source>
</evidence>
<dbReference type="Pfam" id="PF00672">
    <property type="entry name" value="HAMP"/>
    <property type="match status" value="1"/>
</dbReference>
<dbReference type="CDD" id="cd00075">
    <property type="entry name" value="HATPase"/>
    <property type="match status" value="1"/>
</dbReference>
<keyword evidence="11" id="KW-0175">Coiled coil</keyword>
<dbReference type="PANTHER" id="PTHR45436">
    <property type="entry name" value="SENSOR HISTIDINE KINASE YKOH"/>
    <property type="match status" value="1"/>
</dbReference>
<keyword evidence="4" id="KW-0597">Phosphoprotein</keyword>
<dbReference type="InterPro" id="IPR003661">
    <property type="entry name" value="HisK_dim/P_dom"/>
</dbReference>
<dbReference type="PROSITE" id="PS50109">
    <property type="entry name" value="HIS_KIN"/>
    <property type="match status" value="1"/>
</dbReference>
<dbReference type="PROSITE" id="PS50885">
    <property type="entry name" value="HAMP"/>
    <property type="match status" value="1"/>
</dbReference>
<evidence type="ECO:0000256" key="10">
    <source>
        <dbReference type="ARBA" id="ARBA00023136"/>
    </source>
</evidence>
<accession>A0AAT9L9D9</accession>
<dbReference type="Gene3D" id="6.10.340.10">
    <property type="match status" value="1"/>
</dbReference>
<proteinExistence type="predicted"/>
<keyword evidence="8 12" id="KW-1133">Transmembrane helix</keyword>
<dbReference type="InterPro" id="IPR003660">
    <property type="entry name" value="HAMP_dom"/>
</dbReference>
<comment type="subcellular location">
    <subcellularLocation>
        <location evidence="2">Membrane</location>
    </subcellularLocation>
</comment>
<dbReference type="Pfam" id="PF02518">
    <property type="entry name" value="HATPase_c"/>
    <property type="match status" value="1"/>
</dbReference>
<dbReference type="Gene3D" id="3.30.565.10">
    <property type="entry name" value="Histidine kinase-like ATPase, C-terminal domain"/>
    <property type="match status" value="1"/>
</dbReference>
<dbReference type="InterPro" id="IPR003594">
    <property type="entry name" value="HATPase_dom"/>
</dbReference>
<dbReference type="SMART" id="SM00304">
    <property type="entry name" value="HAMP"/>
    <property type="match status" value="1"/>
</dbReference>
<dbReference type="CDD" id="cd00082">
    <property type="entry name" value="HisKA"/>
    <property type="match status" value="1"/>
</dbReference>
<dbReference type="AlphaFoldDB" id="A0AAT9L9D9"/>
<dbReference type="PRINTS" id="PR00344">
    <property type="entry name" value="BCTRLSENSOR"/>
</dbReference>
<dbReference type="SUPFAM" id="SSF47384">
    <property type="entry name" value="Homodimeric domain of signal transducing histidine kinase"/>
    <property type="match status" value="1"/>
</dbReference>
<reference evidence="15" key="2">
    <citation type="journal article" date="2023" name="Biology">
        <title>Prokaryotic Life Associated with Coal-Fire Gas Vents Revealed by Metagenomics.</title>
        <authorList>
            <person name="Kadnikov V.V."/>
            <person name="Mardanov A.V."/>
            <person name="Beletsky A.V."/>
            <person name="Karnachuk O.V."/>
            <person name="Ravin N.V."/>
        </authorList>
    </citation>
    <scope>NUCLEOTIDE SEQUENCE</scope>
    <source>
        <strain evidence="15">Bu02</strain>
    </source>
</reference>
<evidence type="ECO:0000256" key="5">
    <source>
        <dbReference type="ARBA" id="ARBA00022679"/>
    </source>
</evidence>
<dbReference type="InterPro" id="IPR036097">
    <property type="entry name" value="HisK_dim/P_sf"/>
</dbReference>
<sequence length="475" mass="51491">MKTLRARLVLEFLAVSLVAVILVWAGAVWATRNTFASYLVKQRQARASAIALVLARYYETYGSWDQVGFLLSVGSVGYSGRGMGRGMGSMMDPPSERIILFDAGGSVVYDSLPGYEPVPEELKASAQKIKVNGITVGYVAVVSASAVRGALGRLEEDFLTKVQSALTVSGLVSFSMALVLGARMSLRLARPIERLKDASVKMAKGRFGERVECEDPGIPQEIQELIKAFNAMSQELESVEKKRQELMRDIAHEIRTPLTILSGNLEAIATGVIELDEDTLKVMSGEISRLSGLLSNLEELDRASSGYNFNPRAVSPESLVQKAASSVQGVAGTRSIRVDTFIEGGLPYVFADPDRVQQVFSNLLSNAIRYTPTGGWVKIEARKDSSHKWVVFTVRDSGPGIPDEDMPRVFERFFRGDRSRSRATGGWGLGLAIAKSLVEGSGGSIWVEKDPEGGAAFSFTLPVFVGRPPGENLGE</sequence>
<dbReference type="EMBL" id="CP062796">
    <property type="protein sequence ID" value="QUL97656.1"/>
    <property type="molecule type" value="Genomic_DNA"/>
</dbReference>
<evidence type="ECO:0000256" key="8">
    <source>
        <dbReference type="ARBA" id="ARBA00022989"/>
    </source>
</evidence>
<dbReference type="InterPro" id="IPR005467">
    <property type="entry name" value="His_kinase_dom"/>
</dbReference>
<dbReference type="Gene3D" id="1.10.287.130">
    <property type="match status" value="1"/>
</dbReference>
<dbReference type="Pfam" id="PF00512">
    <property type="entry name" value="HisKA"/>
    <property type="match status" value="1"/>
</dbReference>
<keyword evidence="5" id="KW-0808">Transferase</keyword>